<evidence type="ECO:0000256" key="2">
    <source>
        <dbReference type="PROSITE-ProRule" id="PRU00176"/>
    </source>
</evidence>
<feature type="domain" description="RRM" evidence="3">
    <location>
        <begin position="26"/>
        <end position="104"/>
    </location>
</feature>
<dbReference type="Gene3D" id="3.30.70.330">
    <property type="match status" value="1"/>
</dbReference>
<evidence type="ECO:0000256" key="1">
    <source>
        <dbReference type="ARBA" id="ARBA00022884"/>
    </source>
</evidence>
<dbReference type="OrthoDB" id="446113at2759"/>
<dbReference type="InterPro" id="IPR050825">
    <property type="entry name" value="RBM42_RBP45_47-like"/>
</dbReference>
<protein>
    <submittedName>
        <fullName evidence="4">Predicted protein</fullName>
    </submittedName>
</protein>
<sequence length="105" mass="11560">MPLTDLSEPDASPLVRELLGNTIGRYHVFVGDLSPEVNDDNLAMAFSAFGTMSDARVMWDKNSGKSRGYGFLAFVDKTDAEQAIATMNGKRLGSGEIRFNWANQR</sequence>
<feature type="non-terminal residue" evidence="4">
    <location>
        <position position="105"/>
    </location>
</feature>
<dbReference type="PANTHER" id="PTHR47640:SF5">
    <property type="entry name" value="RRM DOMAIN-CONTAINING PROTEIN"/>
    <property type="match status" value="1"/>
</dbReference>
<dbReference type="InterPro" id="IPR000504">
    <property type="entry name" value="RRM_dom"/>
</dbReference>
<dbReference type="STRING" id="486041.B0D1U6"/>
<keyword evidence="1 2" id="KW-0694">RNA-binding</keyword>
<keyword evidence="5" id="KW-1185">Reference proteome</keyword>
<dbReference type="SMART" id="SM00360">
    <property type="entry name" value="RRM"/>
    <property type="match status" value="1"/>
</dbReference>
<dbReference type="PANTHER" id="PTHR47640">
    <property type="entry name" value="TRNA SELENOCYSTEINE 1-ASSOCIATED PROTEIN 1-RELATED-RELATED"/>
    <property type="match status" value="1"/>
</dbReference>
<name>B0D1U6_LACBS</name>
<dbReference type="InParanoid" id="B0D1U6"/>
<dbReference type="RefSeq" id="XP_001877604.1">
    <property type="nucleotide sequence ID" value="XM_001877569.1"/>
</dbReference>
<evidence type="ECO:0000313" key="4">
    <source>
        <dbReference type="EMBL" id="EDR11707.1"/>
    </source>
</evidence>
<dbReference type="HOGENOM" id="CLU_012062_28_8_1"/>
<evidence type="ECO:0000313" key="5">
    <source>
        <dbReference type="Proteomes" id="UP000001194"/>
    </source>
</evidence>
<gene>
    <name evidence="4" type="ORF">LACBIDRAFT_232388</name>
</gene>
<proteinExistence type="predicted"/>
<dbReference type="EMBL" id="DS547095">
    <property type="protein sequence ID" value="EDR11707.1"/>
    <property type="molecule type" value="Genomic_DNA"/>
</dbReference>
<dbReference type="Pfam" id="PF00076">
    <property type="entry name" value="RRM_1"/>
    <property type="match status" value="1"/>
</dbReference>
<dbReference type="GeneID" id="6073237"/>
<dbReference type="PROSITE" id="PS50102">
    <property type="entry name" value="RRM"/>
    <property type="match status" value="1"/>
</dbReference>
<dbReference type="GO" id="GO:0043488">
    <property type="term" value="P:regulation of mRNA stability"/>
    <property type="evidence" value="ECO:0007669"/>
    <property type="project" value="TreeGrafter"/>
</dbReference>
<dbReference type="InterPro" id="IPR035979">
    <property type="entry name" value="RBD_domain_sf"/>
</dbReference>
<dbReference type="InterPro" id="IPR012677">
    <property type="entry name" value="Nucleotide-bd_a/b_plait_sf"/>
</dbReference>
<reference evidence="4 5" key="1">
    <citation type="journal article" date="2008" name="Nature">
        <title>The genome of Laccaria bicolor provides insights into mycorrhizal symbiosis.</title>
        <authorList>
            <person name="Martin F."/>
            <person name="Aerts A."/>
            <person name="Ahren D."/>
            <person name="Brun A."/>
            <person name="Danchin E.G.J."/>
            <person name="Duchaussoy F."/>
            <person name="Gibon J."/>
            <person name="Kohler A."/>
            <person name="Lindquist E."/>
            <person name="Pereda V."/>
            <person name="Salamov A."/>
            <person name="Shapiro H.J."/>
            <person name="Wuyts J."/>
            <person name="Blaudez D."/>
            <person name="Buee M."/>
            <person name="Brokstein P."/>
            <person name="Canbaeck B."/>
            <person name="Cohen D."/>
            <person name="Courty P.E."/>
            <person name="Coutinho P.M."/>
            <person name="Delaruelle C."/>
            <person name="Detter J.C."/>
            <person name="Deveau A."/>
            <person name="DiFazio S."/>
            <person name="Duplessis S."/>
            <person name="Fraissinet-Tachet L."/>
            <person name="Lucic E."/>
            <person name="Frey-Klett P."/>
            <person name="Fourrey C."/>
            <person name="Feussner I."/>
            <person name="Gay G."/>
            <person name="Grimwood J."/>
            <person name="Hoegger P.J."/>
            <person name="Jain P."/>
            <person name="Kilaru S."/>
            <person name="Labbe J."/>
            <person name="Lin Y.C."/>
            <person name="Legue V."/>
            <person name="Le Tacon F."/>
            <person name="Marmeisse R."/>
            <person name="Melayah D."/>
            <person name="Montanini B."/>
            <person name="Muratet M."/>
            <person name="Nehls U."/>
            <person name="Niculita-Hirzel H."/>
            <person name="Oudot-Le Secq M.P."/>
            <person name="Peter M."/>
            <person name="Quesneville H."/>
            <person name="Rajashekar B."/>
            <person name="Reich M."/>
            <person name="Rouhier N."/>
            <person name="Schmutz J."/>
            <person name="Yin T."/>
            <person name="Chalot M."/>
            <person name="Henrissat B."/>
            <person name="Kuees U."/>
            <person name="Lucas S."/>
            <person name="Van de Peer Y."/>
            <person name="Podila G.K."/>
            <person name="Polle A."/>
            <person name="Pukkila P.J."/>
            <person name="Richardson P.M."/>
            <person name="Rouze P."/>
            <person name="Sanders I.R."/>
            <person name="Stajich J.E."/>
            <person name="Tunlid A."/>
            <person name="Tuskan G."/>
            <person name="Grigoriev I.V."/>
        </authorList>
    </citation>
    <scope>NUCLEOTIDE SEQUENCE [LARGE SCALE GENOMIC DNA]</scope>
    <source>
        <strain evidence="5">S238N-H82 / ATCC MYA-4686</strain>
    </source>
</reference>
<dbReference type="SUPFAM" id="SSF54928">
    <property type="entry name" value="RNA-binding domain, RBD"/>
    <property type="match status" value="1"/>
</dbReference>
<dbReference type="GO" id="GO:0000184">
    <property type="term" value="P:nuclear-transcribed mRNA catabolic process, nonsense-mediated decay"/>
    <property type="evidence" value="ECO:0007669"/>
    <property type="project" value="TreeGrafter"/>
</dbReference>
<accession>B0D1U6</accession>
<dbReference type="GO" id="GO:0003729">
    <property type="term" value="F:mRNA binding"/>
    <property type="evidence" value="ECO:0007669"/>
    <property type="project" value="InterPro"/>
</dbReference>
<dbReference type="KEGG" id="lbc:LACBIDRAFT_232388"/>
<dbReference type="FunCoup" id="B0D1U6">
    <property type="interactions" value="57"/>
</dbReference>
<dbReference type="GO" id="GO:0010494">
    <property type="term" value="C:cytoplasmic stress granule"/>
    <property type="evidence" value="ECO:0007669"/>
    <property type="project" value="TreeGrafter"/>
</dbReference>
<dbReference type="Proteomes" id="UP000001194">
    <property type="component" value="Unassembled WGS sequence"/>
</dbReference>
<dbReference type="GO" id="GO:0034063">
    <property type="term" value="P:stress granule assembly"/>
    <property type="evidence" value="ECO:0007669"/>
    <property type="project" value="TreeGrafter"/>
</dbReference>
<organism evidence="5">
    <name type="scientific">Laccaria bicolor (strain S238N-H82 / ATCC MYA-4686)</name>
    <name type="common">Bicoloured deceiver</name>
    <name type="synonym">Laccaria laccata var. bicolor</name>
    <dbReference type="NCBI Taxonomy" id="486041"/>
    <lineage>
        <taxon>Eukaryota</taxon>
        <taxon>Fungi</taxon>
        <taxon>Dikarya</taxon>
        <taxon>Basidiomycota</taxon>
        <taxon>Agaricomycotina</taxon>
        <taxon>Agaricomycetes</taxon>
        <taxon>Agaricomycetidae</taxon>
        <taxon>Agaricales</taxon>
        <taxon>Agaricineae</taxon>
        <taxon>Hydnangiaceae</taxon>
        <taxon>Laccaria</taxon>
    </lineage>
</organism>
<evidence type="ECO:0000259" key="3">
    <source>
        <dbReference type="PROSITE" id="PS50102"/>
    </source>
</evidence>
<dbReference type="AlphaFoldDB" id="B0D1U6"/>